<dbReference type="EMBL" id="KV425885">
    <property type="protein sequence ID" value="KZW02961.1"/>
    <property type="molecule type" value="Genomic_DNA"/>
</dbReference>
<dbReference type="STRING" id="1314781.A0A165Q1M4"/>
<dbReference type="Proteomes" id="UP000077266">
    <property type="component" value="Unassembled WGS sequence"/>
</dbReference>
<sequence>MDEWTDGFTKWLSTPEGVKALTAVGLEPTFLEHIDAAEVLAAALNAQTIEPTATVDRVFNVIPKRQPPAGRSSVGVSVLTAGGHLGSREEKPLPLRLDSGANISLVARSFLESMKNPPKIHTGLKVAIAQLTNKNPRIEGYVNMPVWIRSTEGTWLRLHAELYVVPEMTVEVLLGEDWHVNNELSVLRSLEKGTRVVVGNTGFTFDAISTQHRRDKANRHRRKRVYANGAIRAWEDVIIPAESSRTIPIAGDLQQNREWYVERALVPQHDGTFLTVPNTLLSLRTEDAGCAEPGSIARRSQVSISNPTKVPRVVRAGTLLGYAKDPATFLDKPRTQEEL</sequence>
<dbReference type="CDD" id="cd00303">
    <property type="entry name" value="retropepsin_like"/>
    <property type="match status" value="1"/>
</dbReference>
<dbReference type="InterPro" id="IPR021109">
    <property type="entry name" value="Peptidase_aspartic_dom_sf"/>
</dbReference>
<protein>
    <submittedName>
        <fullName evidence="1">Uncharacterized protein</fullName>
    </submittedName>
</protein>
<reference evidence="1 2" key="1">
    <citation type="journal article" date="2016" name="Mol. Biol. Evol.">
        <title>Comparative Genomics of Early-Diverging Mushroom-Forming Fungi Provides Insights into the Origins of Lignocellulose Decay Capabilities.</title>
        <authorList>
            <person name="Nagy L.G."/>
            <person name="Riley R."/>
            <person name="Tritt A."/>
            <person name="Adam C."/>
            <person name="Daum C."/>
            <person name="Floudas D."/>
            <person name="Sun H."/>
            <person name="Yadav J.S."/>
            <person name="Pangilinan J."/>
            <person name="Larsson K.H."/>
            <person name="Matsuura K."/>
            <person name="Barry K."/>
            <person name="Labutti K."/>
            <person name="Kuo R."/>
            <person name="Ohm R.A."/>
            <person name="Bhattacharya S.S."/>
            <person name="Shirouzu T."/>
            <person name="Yoshinaga Y."/>
            <person name="Martin F.M."/>
            <person name="Grigoriev I.V."/>
            <person name="Hibbett D.S."/>
        </authorList>
    </citation>
    <scope>NUCLEOTIDE SEQUENCE [LARGE SCALE GENOMIC DNA]</scope>
    <source>
        <strain evidence="1 2">HHB12029</strain>
    </source>
</reference>
<dbReference type="Gene3D" id="2.40.70.10">
    <property type="entry name" value="Acid Proteases"/>
    <property type="match status" value="1"/>
</dbReference>
<dbReference type="InParanoid" id="A0A165Q1M4"/>
<dbReference type="AlphaFoldDB" id="A0A165Q1M4"/>
<name>A0A165Q1M4_EXIGL</name>
<evidence type="ECO:0000313" key="1">
    <source>
        <dbReference type="EMBL" id="KZW02961.1"/>
    </source>
</evidence>
<organism evidence="1 2">
    <name type="scientific">Exidia glandulosa HHB12029</name>
    <dbReference type="NCBI Taxonomy" id="1314781"/>
    <lineage>
        <taxon>Eukaryota</taxon>
        <taxon>Fungi</taxon>
        <taxon>Dikarya</taxon>
        <taxon>Basidiomycota</taxon>
        <taxon>Agaricomycotina</taxon>
        <taxon>Agaricomycetes</taxon>
        <taxon>Auriculariales</taxon>
        <taxon>Exidiaceae</taxon>
        <taxon>Exidia</taxon>
    </lineage>
</organism>
<gene>
    <name evidence="1" type="ORF">EXIGLDRAFT_600972</name>
</gene>
<accession>A0A165Q1M4</accession>
<keyword evidence="2" id="KW-1185">Reference proteome</keyword>
<proteinExistence type="predicted"/>
<evidence type="ECO:0000313" key="2">
    <source>
        <dbReference type="Proteomes" id="UP000077266"/>
    </source>
</evidence>
<feature type="non-terminal residue" evidence="1">
    <location>
        <position position="339"/>
    </location>
</feature>